<proteinExistence type="predicted"/>
<reference evidence="1 2" key="1">
    <citation type="submission" date="2021-03" db="EMBL/GenBank/DDBJ databases">
        <title>Whole genome shotgun sequence of Actinoplanes toevensis NBRC 105298.</title>
        <authorList>
            <person name="Komaki H."/>
            <person name="Tamura T."/>
        </authorList>
    </citation>
    <scope>NUCLEOTIDE SEQUENCE [LARGE SCALE GENOMIC DNA]</scope>
    <source>
        <strain evidence="1 2">NBRC 105298</strain>
    </source>
</reference>
<evidence type="ECO:0000313" key="1">
    <source>
        <dbReference type="EMBL" id="GIM89299.1"/>
    </source>
</evidence>
<keyword evidence="2" id="KW-1185">Reference proteome</keyword>
<name>A0A919W0J4_9ACTN</name>
<comment type="caution">
    <text evidence="1">The sequence shown here is derived from an EMBL/GenBank/DDBJ whole genome shotgun (WGS) entry which is preliminary data.</text>
</comment>
<dbReference type="RefSeq" id="WP_213005273.1">
    <property type="nucleotide sequence ID" value="NZ_BOQN01000014.1"/>
</dbReference>
<organism evidence="1 2">
    <name type="scientific">Paractinoplanes toevensis</name>
    <dbReference type="NCBI Taxonomy" id="571911"/>
    <lineage>
        <taxon>Bacteria</taxon>
        <taxon>Bacillati</taxon>
        <taxon>Actinomycetota</taxon>
        <taxon>Actinomycetes</taxon>
        <taxon>Micromonosporales</taxon>
        <taxon>Micromonosporaceae</taxon>
        <taxon>Paractinoplanes</taxon>
    </lineage>
</organism>
<evidence type="ECO:0000313" key="2">
    <source>
        <dbReference type="Proteomes" id="UP000677082"/>
    </source>
</evidence>
<dbReference type="Proteomes" id="UP000677082">
    <property type="component" value="Unassembled WGS sequence"/>
</dbReference>
<dbReference type="EMBL" id="BOQN01000014">
    <property type="protein sequence ID" value="GIM89299.1"/>
    <property type="molecule type" value="Genomic_DNA"/>
</dbReference>
<protein>
    <submittedName>
        <fullName evidence="1">Uncharacterized protein</fullName>
    </submittedName>
</protein>
<accession>A0A919W0J4</accession>
<sequence length="183" mass="20957">MTPPIEESLFDFIDDFANQLKTGKIGRWDTVERSSDMLAFCESFFDQFFGSLGSSITGFGRKSKQNAGELAERLHRDEPDSTRDARRIIVMFEEFCDMYSDLSSNYSSGSDVTYDIFHEDYLTRLLGLAGDWATNTGQESLAARIEQCSRTYEDAVEDTEWLTKTRKKESVWQKLTSRGRTNS</sequence>
<gene>
    <name evidence="1" type="ORF">Ato02nite_010920</name>
</gene>
<dbReference type="AlphaFoldDB" id="A0A919W0J4"/>